<keyword evidence="1" id="KW-0812">Transmembrane</keyword>
<dbReference type="Gene3D" id="3.30.450.20">
    <property type="entry name" value="PAS domain"/>
    <property type="match status" value="1"/>
</dbReference>
<dbReference type="SUPFAM" id="SSF55785">
    <property type="entry name" value="PYP-like sensor domain (PAS domain)"/>
    <property type="match status" value="1"/>
</dbReference>
<dbReference type="Gene3D" id="3.20.20.450">
    <property type="entry name" value="EAL domain"/>
    <property type="match status" value="1"/>
</dbReference>
<dbReference type="SUPFAM" id="SSF55073">
    <property type="entry name" value="Nucleotide cyclase"/>
    <property type="match status" value="2"/>
</dbReference>
<evidence type="ECO:0000313" key="4">
    <source>
        <dbReference type="EMBL" id="MBC5650149.1"/>
    </source>
</evidence>
<dbReference type="AlphaFoldDB" id="A0A8I0DN50"/>
<dbReference type="Pfam" id="PF00990">
    <property type="entry name" value="GGDEF"/>
    <property type="match status" value="2"/>
</dbReference>
<dbReference type="NCBIfam" id="TIGR00254">
    <property type="entry name" value="GGDEF"/>
    <property type="match status" value="2"/>
</dbReference>
<dbReference type="Pfam" id="PF08447">
    <property type="entry name" value="PAS_3"/>
    <property type="match status" value="1"/>
</dbReference>
<feature type="domain" description="GGDEF" evidence="3">
    <location>
        <begin position="723"/>
        <end position="857"/>
    </location>
</feature>
<dbReference type="InterPro" id="IPR050706">
    <property type="entry name" value="Cyclic-di-GMP_PDE-like"/>
</dbReference>
<evidence type="ECO:0000259" key="2">
    <source>
        <dbReference type="PROSITE" id="PS50883"/>
    </source>
</evidence>
<evidence type="ECO:0000259" key="3">
    <source>
        <dbReference type="PROSITE" id="PS50887"/>
    </source>
</evidence>
<accession>A0A8I0DN50</accession>
<sequence>MRIEKKLWIALIVFGLFAVGFTGWIFNRSMGGERVSFNNTVRLETEADTAGEIKTKNLVLPEEFDIPRSLLFKTTHTSVQILLDGEEIYQYGHEENAPKFMKSPGSCWHIADIPKNSAGKELEIRILPAYSGYYGNNISLYLGTRGDCILRILSDSLGIFIISCGILFTGLVSLLLYFFAIKSKRKTKVEGKNEIFLNLGIFSVLIALWSLQQCGFLQFLIPDGRTLYYVDLFTFYLFPIPFNFLVYDICSCKYRKGALYFPVLYLVDMTVSVILQCAGIVDMFQLLPVTHVLMICNVIYTFVLIHYEARVEENESAREFTYPLYIVLGFGVAELILYYARHFKTTSIFLPLGTMGFIIALIWIQVSRFYDQYVEKQKVLYLLKVANTDMLTEAMNRNAYEHTIRQLDEQASQLQKTGVVLFDLDNLKVINDNFGHEKGDEALKLCYNCIRQVFKEAQNCFRIGGDEFAYVYHNDEKDLIADRIKRLDILLEEAAKKVSYPLSVSVGYAYYLPDEDRAFKDIAKRSDIMLYRRKRRKKLNRACMDTAAADMEKMLAQENAEDIFQEKEYQDITPEEFCKVIDLLSPSTDNYLYLIDFRTDFYYIAPQAMERFCIPKNAFHDVMECHREFVYGPDYPLLKAEFKDLLSTDRSIHNMEYRWLDPKREPIWINCRGYVVRDENMKPLYMVGCINEIGARQKADNVSGLLGETGLREYLKKLKPPFENGYLIRLGLDHFKEINENLGWEYGDQVLRETAVCISGCMSENQTVYRLFSDEFMILDLSSRSVKEVKKLYDKVRESVDQFIRDNEYTVMFTISGGILPLHAIEEMGYSAAMKLTDFSLNEAKKLGRNRCYVFEEKEYRQFLRRSELKQELRNAVINDFKGFTAFYQPVFRSETGKLYGAEALMRFISEKFGMVSPAEFIPILEETGLIIPAGRWMMGEAMGKCSQIREVLPEFLVSINISQVQAAKSDVILDVIAAMEKAKLPADALIIELTESDLLEQNINERHFLTELQRMKIKLALDDFGTGYSNFHYLSELGPAIIKIDRSFTASAVADEGEYYLLNQFCSMIHNLNLKLCIEGVENKEEWSKIRNLQPDFSQGFFWGRPCPYEEFVEKFVEK</sequence>
<dbReference type="InterPro" id="IPR035919">
    <property type="entry name" value="EAL_sf"/>
</dbReference>
<evidence type="ECO:0000313" key="5">
    <source>
        <dbReference type="Proteomes" id="UP000652847"/>
    </source>
</evidence>
<dbReference type="Gene3D" id="3.30.70.270">
    <property type="match status" value="2"/>
</dbReference>
<comment type="caution">
    <text evidence="4">The sequence shown here is derived from an EMBL/GenBank/DDBJ whole genome shotgun (WGS) entry which is preliminary data.</text>
</comment>
<feature type="domain" description="GGDEF" evidence="3">
    <location>
        <begin position="415"/>
        <end position="547"/>
    </location>
</feature>
<dbReference type="InterPro" id="IPR000160">
    <property type="entry name" value="GGDEF_dom"/>
</dbReference>
<dbReference type="GO" id="GO:0071111">
    <property type="term" value="F:cyclic-guanylate-specific phosphodiesterase activity"/>
    <property type="evidence" value="ECO:0007669"/>
    <property type="project" value="InterPro"/>
</dbReference>
<name>A0A8I0DN50_9FIRM</name>
<evidence type="ECO:0000256" key="1">
    <source>
        <dbReference type="SAM" id="Phobius"/>
    </source>
</evidence>
<feature type="transmembrane region" description="Helical" evidence="1">
    <location>
        <begin position="157"/>
        <end position="179"/>
    </location>
</feature>
<dbReference type="InterPro" id="IPR000014">
    <property type="entry name" value="PAS"/>
</dbReference>
<feature type="transmembrane region" description="Helical" evidence="1">
    <location>
        <begin position="227"/>
        <end position="247"/>
    </location>
</feature>
<dbReference type="PROSITE" id="PS50883">
    <property type="entry name" value="EAL"/>
    <property type="match status" value="1"/>
</dbReference>
<dbReference type="SMART" id="SM00052">
    <property type="entry name" value="EAL"/>
    <property type="match status" value="1"/>
</dbReference>
<keyword evidence="1" id="KW-0472">Membrane</keyword>
<dbReference type="Proteomes" id="UP000652847">
    <property type="component" value="Unassembled WGS sequence"/>
</dbReference>
<dbReference type="RefSeq" id="WP_117849403.1">
    <property type="nucleotide sequence ID" value="NZ_JACOOT010000008.1"/>
</dbReference>
<feature type="transmembrane region" description="Helical" evidence="1">
    <location>
        <begin position="346"/>
        <end position="366"/>
    </location>
</feature>
<feature type="transmembrane region" description="Helical" evidence="1">
    <location>
        <begin position="320"/>
        <end position="340"/>
    </location>
</feature>
<dbReference type="PANTHER" id="PTHR33121:SF70">
    <property type="entry name" value="SIGNALING PROTEIN YKOW"/>
    <property type="match status" value="1"/>
</dbReference>
<dbReference type="EMBL" id="JACOOT010000008">
    <property type="protein sequence ID" value="MBC5650149.1"/>
    <property type="molecule type" value="Genomic_DNA"/>
</dbReference>
<dbReference type="CDD" id="cd01948">
    <property type="entry name" value="EAL"/>
    <property type="match status" value="1"/>
</dbReference>
<dbReference type="InterPro" id="IPR001633">
    <property type="entry name" value="EAL_dom"/>
</dbReference>
<dbReference type="CDD" id="cd01949">
    <property type="entry name" value="GGDEF"/>
    <property type="match status" value="2"/>
</dbReference>
<dbReference type="SUPFAM" id="SSF141868">
    <property type="entry name" value="EAL domain-like"/>
    <property type="match status" value="1"/>
</dbReference>
<dbReference type="InterPro" id="IPR013655">
    <property type="entry name" value="PAS_fold_3"/>
</dbReference>
<gene>
    <name evidence="4" type="ORF">H8S54_03170</name>
</gene>
<dbReference type="PROSITE" id="PS50887">
    <property type="entry name" value="GGDEF"/>
    <property type="match status" value="2"/>
</dbReference>
<protein>
    <submittedName>
        <fullName evidence="4">EAL domain-containing protein</fullName>
    </submittedName>
</protein>
<feature type="transmembrane region" description="Helical" evidence="1">
    <location>
        <begin position="199"/>
        <end position="221"/>
    </location>
</feature>
<dbReference type="InterPro" id="IPR035965">
    <property type="entry name" value="PAS-like_dom_sf"/>
</dbReference>
<dbReference type="InterPro" id="IPR043128">
    <property type="entry name" value="Rev_trsase/Diguanyl_cyclase"/>
</dbReference>
<feature type="domain" description="EAL" evidence="2">
    <location>
        <begin position="866"/>
        <end position="1120"/>
    </location>
</feature>
<dbReference type="CDD" id="cd00130">
    <property type="entry name" value="PAS"/>
    <property type="match status" value="1"/>
</dbReference>
<organism evidence="4 5">
    <name type="scientific">Blautia segnis</name>
    <dbReference type="NCBI Taxonomy" id="2763030"/>
    <lineage>
        <taxon>Bacteria</taxon>
        <taxon>Bacillati</taxon>
        <taxon>Bacillota</taxon>
        <taxon>Clostridia</taxon>
        <taxon>Lachnospirales</taxon>
        <taxon>Lachnospiraceae</taxon>
        <taxon>Blautia</taxon>
    </lineage>
</organism>
<keyword evidence="5" id="KW-1185">Reference proteome</keyword>
<dbReference type="SMART" id="SM00267">
    <property type="entry name" value="GGDEF"/>
    <property type="match status" value="2"/>
</dbReference>
<feature type="transmembrane region" description="Helical" evidence="1">
    <location>
        <begin position="7"/>
        <end position="26"/>
    </location>
</feature>
<dbReference type="PANTHER" id="PTHR33121">
    <property type="entry name" value="CYCLIC DI-GMP PHOSPHODIESTERASE PDEF"/>
    <property type="match status" value="1"/>
</dbReference>
<reference evidence="4 5" key="1">
    <citation type="submission" date="2020-08" db="EMBL/GenBank/DDBJ databases">
        <title>Genome public.</title>
        <authorList>
            <person name="Liu C."/>
            <person name="Sun Q."/>
        </authorList>
    </citation>
    <scope>NUCLEOTIDE SEQUENCE [LARGE SCALE GENOMIC DNA]</scope>
    <source>
        <strain evidence="4 5">BX17</strain>
    </source>
</reference>
<keyword evidence="1" id="KW-1133">Transmembrane helix</keyword>
<dbReference type="InterPro" id="IPR029787">
    <property type="entry name" value="Nucleotide_cyclase"/>
</dbReference>
<proteinExistence type="predicted"/>
<feature type="transmembrane region" description="Helical" evidence="1">
    <location>
        <begin position="287"/>
        <end position="308"/>
    </location>
</feature>
<dbReference type="Pfam" id="PF00563">
    <property type="entry name" value="EAL"/>
    <property type="match status" value="1"/>
</dbReference>